<keyword evidence="1" id="KW-0472">Membrane</keyword>
<reference evidence="2" key="1">
    <citation type="submission" date="2020-07" db="EMBL/GenBank/DDBJ databases">
        <title>Multicomponent nature underlies the extraordinary mechanical properties of spider dragline silk.</title>
        <authorList>
            <person name="Kono N."/>
            <person name="Nakamura H."/>
            <person name="Mori M."/>
            <person name="Yoshida Y."/>
            <person name="Ohtoshi R."/>
            <person name="Malay A.D."/>
            <person name="Moran D.A.P."/>
            <person name="Tomita M."/>
            <person name="Numata K."/>
            <person name="Arakawa K."/>
        </authorList>
    </citation>
    <scope>NUCLEOTIDE SEQUENCE</scope>
</reference>
<protein>
    <submittedName>
        <fullName evidence="2">Uncharacterized protein</fullName>
    </submittedName>
</protein>
<dbReference type="AlphaFoldDB" id="A0A8X6LC18"/>
<comment type="caution">
    <text evidence="2">The sequence shown here is derived from an EMBL/GenBank/DDBJ whole genome shotgun (WGS) entry which is preliminary data.</text>
</comment>
<organism evidence="2 3">
    <name type="scientific">Trichonephila clavata</name>
    <name type="common">Joro spider</name>
    <name type="synonym">Nephila clavata</name>
    <dbReference type="NCBI Taxonomy" id="2740835"/>
    <lineage>
        <taxon>Eukaryota</taxon>
        <taxon>Metazoa</taxon>
        <taxon>Ecdysozoa</taxon>
        <taxon>Arthropoda</taxon>
        <taxon>Chelicerata</taxon>
        <taxon>Arachnida</taxon>
        <taxon>Araneae</taxon>
        <taxon>Araneomorphae</taxon>
        <taxon>Entelegynae</taxon>
        <taxon>Araneoidea</taxon>
        <taxon>Nephilidae</taxon>
        <taxon>Trichonephila</taxon>
    </lineage>
</organism>
<dbReference type="EMBL" id="BMAO01035137">
    <property type="protein sequence ID" value="GFR01569.1"/>
    <property type="molecule type" value="Genomic_DNA"/>
</dbReference>
<name>A0A8X6LC18_TRICU</name>
<dbReference type="Proteomes" id="UP000887116">
    <property type="component" value="Unassembled WGS sequence"/>
</dbReference>
<keyword evidence="1" id="KW-0812">Transmembrane</keyword>
<keyword evidence="1" id="KW-1133">Transmembrane helix</keyword>
<evidence type="ECO:0000313" key="3">
    <source>
        <dbReference type="Proteomes" id="UP000887116"/>
    </source>
</evidence>
<evidence type="ECO:0000256" key="1">
    <source>
        <dbReference type="SAM" id="Phobius"/>
    </source>
</evidence>
<evidence type="ECO:0000313" key="2">
    <source>
        <dbReference type="EMBL" id="GFR01569.1"/>
    </source>
</evidence>
<accession>A0A8X6LC18</accession>
<keyword evidence="3" id="KW-1185">Reference proteome</keyword>
<gene>
    <name evidence="2" type="ORF">TNCT_99831</name>
</gene>
<feature type="transmembrane region" description="Helical" evidence="1">
    <location>
        <begin position="285"/>
        <end position="305"/>
    </location>
</feature>
<proteinExistence type="predicted"/>
<sequence>MKLIEDFNEIPSLKFTTGFTIVTTLFNRPDVKRAISAYLDSRDESMWDTLIEEVKIIVRSIPVGRDLESMVLPIGLQIIKMRTFVHYLPERRYAIVEFSLPFWTPYGTLDTCRQSRKIILDNRLSVAFRYHLACHDCIEEYIPGLFSRLSDDQKKSYKPIYGERELQSYWTNIMSDSLDNFVFQDFEDDFDLVSWRNLAHRLGYQCALREGSRSAIQYFREQLLDDDFLSVSRSHLNLLFERETRRRQEPCLLPIPHQEHYSDSLYFLLSSFSALERNDVLQGHLVNVMFSFLIFPFFGLFNTYARIWMDSFSEQDFFRLLERIVILESSTDFFNYKLFGTLYHRSTPEYQQHFIQYVCKKFASETANRRPLFGRMIDAIIDSFK</sequence>